<feature type="domain" description="DUF5979" evidence="5">
    <location>
        <begin position="671"/>
        <end position="773"/>
    </location>
</feature>
<keyword evidence="3" id="KW-0732">Signal</keyword>
<dbReference type="Pfam" id="PF08341">
    <property type="entry name" value="TED"/>
    <property type="match status" value="1"/>
</dbReference>
<evidence type="ECO:0000256" key="3">
    <source>
        <dbReference type="SAM" id="SignalP"/>
    </source>
</evidence>
<organism evidence="6 7">
    <name type="scientific">Aeromicrobium senzhongii</name>
    <dbReference type="NCBI Taxonomy" id="2663859"/>
    <lineage>
        <taxon>Bacteria</taxon>
        <taxon>Bacillati</taxon>
        <taxon>Actinomycetota</taxon>
        <taxon>Actinomycetes</taxon>
        <taxon>Propionibacteriales</taxon>
        <taxon>Nocardioidaceae</taxon>
        <taxon>Aeromicrobium</taxon>
    </lineage>
</organism>
<feature type="domain" description="DUF5979" evidence="5">
    <location>
        <begin position="347"/>
        <end position="449"/>
    </location>
</feature>
<evidence type="ECO:0000313" key="7">
    <source>
        <dbReference type="Proteomes" id="UP000620591"/>
    </source>
</evidence>
<feature type="region of interest" description="Disordered" evidence="1">
    <location>
        <begin position="878"/>
        <end position="898"/>
    </location>
</feature>
<evidence type="ECO:0000256" key="1">
    <source>
        <dbReference type="SAM" id="MobiDB-lite"/>
    </source>
</evidence>
<dbReference type="AlphaFoldDB" id="A0A8I0ETD2"/>
<accession>A0A8I0ETD2</accession>
<keyword evidence="2" id="KW-1133">Transmembrane helix</keyword>
<protein>
    <submittedName>
        <fullName evidence="6">Thioester domain-containing protein</fullName>
    </submittedName>
</protein>
<comment type="caution">
    <text evidence="6">The sequence shown here is derived from an EMBL/GenBank/DDBJ whole genome shotgun (WGS) entry which is preliminary data.</text>
</comment>
<dbReference type="EMBL" id="JACTVM010000001">
    <property type="protein sequence ID" value="MBC9225058.1"/>
    <property type="molecule type" value="Genomic_DNA"/>
</dbReference>
<keyword evidence="2" id="KW-0812">Transmembrane</keyword>
<feature type="domain" description="DUF5979" evidence="5">
    <location>
        <begin position="455"/>
        <end position="557"/>
    </location>
</feature>
<feature type="region of interest" description="Disordered" evidence="1">
    <location>
        <begin position="217"/>
        <end position="240"/>
    </location>
</feature>
<feature type="signal peptide" evidence="3">
    <location>
        <begin position="1"/>
        <end position="36"/>
    </location>
</feature>
<feature type="transmembrane region" description="Helical" evidence="2">
    <location>
        <begin position="914"/>
        <end position="934"/>
    </location>
</feature>
<gene>
    <name evidence="6" type="ORF">IBG24_01860</name>
</gene>
<dbReference type="RefSeq" id="WP_187768419.1">
    <property type="nucleotide sequence ID" value="NZ_JACTVM010000001.1"/>
</dbReference>
<evidence type="ECO:0000259" key="4">
    <source>
        <dbReference type="Pfam" id="PF08341"/>
    </source>
</evidence>
<feature type="domain" description="DUF5979" evidence="5">
    <location>
        <begin position="779"/>
        <end position="879"/>
    </location>
</feature>
<dbReference type="Pfam" id="PF19407">
    <property type="entry name" value="DUF5979"/>
    <property type="match status" value="5"/>
</dbReference>
<keyword evidence="2" id="KW-0472">Membrane</keyword>
<feature type="chain" id="PRO_5034949950" evidence="3">
    <location>
        <begin position="37"/>
        <end position="940"/>
    </location>
</feature>
<proteinExistence type="predicted"/>
<evidence type="ECO:0000313" key="6">
    <source>
        <dbReference type="EMBL" id="MBC9225058.1"/>
    </source>
</evidence>
<sequence length="940" mass="94974">MTETSGVTNRGRRGAAGLLVLTLLAGLLFAMTPAQAQPIIGGEDEPFPVGSPFTELQIGPLTGELGVLDVDGYTGPSTFDPVTEGYPAATDVPTTWPTRNDGYAGVIPANDAEGNEVLTYCIDVFTSTQTGIPYERGEWNESNVRNLGYVAYILQNYYPTVPDVPAGVADNVRAGAVQSAIWFFSDSFVLDPDNNPQLFDLTSEIVADAIANGPLAEPAQPDLSVSPQTAQAPASGDLVGPFTVTADGPSTLRLEGVEVFADAAGTQPLAEGATVQPGAQLWTRSASTAASQGFSLQREVPVRESTVYLYDGSIPGRNSAQSLILAENSTIAAVASVRITRVASGGIEVTKTISGDAAGLQSAVEVLVTCTPQGGGPVVERTLTVPAGTAAGSQAETFTGLTTGSSCVVTEPEDGDNGLVVVTATSIEPETVSVVANQTASVAVTNEYARATGGVRVTKTITGEAAGLQGPIEVLLTCTPPDGGAEIQRTLTIPAQSPAGSQSEDFIGLPSESECVATELENGDNDQVSVTATSIEPGTVTVLEGAGTPVTVTNEYARATGGLQVTKTITGDGAGLQGPIEVLVSCTPEGGGTALERTLTIPAGSPAGTVSDTFSGLPVGATCAITEPEDGDNGRVTVTATSIAPETVTIAEGATPAVAVTNDYDATVGGITVTKTISGGGAGLQGPVEILVACTDPEDGSTIEQAVTIAAGTGAGIETTTLTAFPAGSTCTITEPQDGDNGLVSLTASSIDPATVTVVENANEPVAVTNEYARAVGGLQVTKIIGGPAAGEQGEVVLDIDCDDADNAFDQQFTIPAGSLAGGYVETLEGIPAGTNCEVTETATGETDTVVLSTPVTITPGPVTIVEELVGEVVATNTYRTQDQGGDDEEQGGGGGSDYGGYYDDFLASTGGPWGPAWGIGVALLVAGGGALIVHRRRSM</sequence>
<feature type="compositionally biased region" description="Polar residues" evidence="1">
    <location>
        <begin position="223"/>
        <end position="232"/>
    </location>
</feature>
<dbReference type="InterPro" id="IPR013552">
    <property type="entry name" value="Thioester_dom"/>
</dbReference>
<evidence type="ECO:0000259" key="5">
    <source>
        <dbReference type="Pfam" id="PF19407"/>
    </source>
</evidence>
<dbReference type="Proteomes" id="UP000620591">
    <property type="component" value="Unassembled WGS sequence"/>
</dbReference>
<reference evidence="6" key="1">
    <citation type="submission" date="2020-09" db="EMBL/GenBank/DDBJ databases">
        <title>Novel species in genus Aeromicrobium.</title>
        <authorList>
            <person name="Zhang G."/>
        </authorList>
    </citation>
    <scope>NUCLEOTIDE SEQUENCE</scope>
    <source>
        <strain evidence="6">Zg-636</strain>
    </source>
</reference>
<dbReference type="InterPro" id="IPR046022">
    <property type="entry name" value="DUF5979"/>
</dbReference>
<evidence type="ECO:0000256" key="2">
    <source>
        <dbReference type="SAM" id="Phobius"/>
    </source>
</evidence>
<feature type="domain" description="DUF5979" evidence="5">
    <location>
        <begin position="563"/>
        <end position="665"/>
    </location>
</feature>
<name>A0A8I0ETD2_9ACTN</name>
<feature type="domain" description="Thioester" evidence="4">
    <location>
        <begin position="119"/>
        <end position="209"/>
    </location>
</feature>